<evidence type="ECO:0000313" key="6">
    <source>
        <dbReference type="EMBL" id="SCE84257.1"/>
    </source>
</evidence>
<comment type="subcellular location">
    <subcellularLocation>
        <location evidence="1">Cell envelope</location>
    </subcellularLocation>
</comment>
<dbReference type="PANTHER" id="PTHR46847">
    <property type="entry name" value="D-ALLOSE-BINDING PERIPLASMIC PROTEIN-RELATED"/>
    <property type="match status" value="1"/>
</dbReference>
<organism evidence="6 7">
    <name type="scientific">Micromonospora carbonacea</name>
    <dbReference type="NCBI Taxonomy" id="47853"/>
    <lineage>
        <taxon>Bacteria</taxon>
        <taxon>Bacillati</taxon>
        <taxon>Actinomycetota</taxon>
        <taxon>Actinomycetes</taxon>
        <taxon>Micromonosporales</taxon>
        <taxon>Micromonosporaceae</taxon>
        <taxon>Micromonospora</taxon>
    </lineage>
</organism>
<keyword evidence="7" id="KW-1185">Reference proteome</keyword>
<evidence type="ECO:0000256" key="1">
    <source>
        <dbReference type="ARBA" id="ARBA00004196"/>
    </source>
</evidence>
<evidence type="ECO:0000256" key="4">
    <source>
        <dbReference type="SAM" id="SignalP"/>
    </source>
</evidence>
<gene>
    <name evidence="6" type="ORF">GA0070563_102336</name>
</gene>
<dbReference type="InterPro" id="IPR025997">
    <property type="entry name" value="SBP_2_dom"/>
</dbReference>
<accession>A0A1C4VJS4</accession>
<dbReference type="AlphaFoldDB" id="A0A1C4VJS4"/>
<keyword evidence="3 4" id="KW-0732">Signal</keyword>
<dbReference type="GO" id="GO:0030246">
    <property type="term" value="F:carbohydrate binding"/>
    <property type="evidence" value="ECO:0007669"/>
    <property type="project" value="UniProtKB-ARBA"/>
</dbReference>
<evidence type="ECO:0000256" key="3">
    <source>
        <dbReference type="ARBA" id="ARBA00022729"/>
    </source>
</evidence>
<dbReference type="Gene3D" id="3.40.50.2300">
    <property type="match status" value="2"/>
</dbReference>
<evidence type="ECO:0000313" key="7">
    <source>
        <dbReference type="Proteomes" id="UP000183585"/>
    </source>
</evidence>
<protein>
    <submittedName>
        <fullName evidence="6">Monosaccharide ABC transporter substrate-binding protein, CUT2 family</fullName>
    </submittedName>
</protein>
<feature type="domain" description="Periplasmic binding protein" evidence="5">
    <location>
        <begin position="78"/>
        <end position="336"/>
    </location>
</feature>
<dbReference type="PANTHER" id="PTHR46847:SF1">
    <property type="entry name" value="D-ALLOSE-BINDING PERIPLASMIC PROTEIN-RELATED"/>
    <property type="match status" value="1"/>
</dbReference>
<feature type="signal peptide" evidence="4">
    <location>
        <begin position="1"/>
        <end position="21"/>
    </location>
</feature>
<proteinExistence type="inferred from homology"/>
<dbReference type="Pfam" id="PF13407">
    <property type="entry name" value="Peripla_BP_4"/>
    <property type="match status" value="1"/>
</dbReference>
<evidence type="ECO:0000256" key="2">
    <source>
        <dbReference type="ARBA" id="ARBA00007639"/>
    </source>
</evidence>
<comment type="similarity">
    <text evidence="2">Belongs to the bacterial solute-binding protein 2 family.</text>
</comment>
<dbReference type="InterPro" id="IPR028082">
    <property type="entry name" value="Peripla_BP_I"/>
</dbReference>
<dbReference type="PROSITE" id="PS51257">
    <property type="entry name" value="PROKAR_LIPOPROTEIN"/>
    <property type="match status" value="1"/>
</dbReference>
<reference evidence="7" key="1">
    <citation type="submission" date="2016-06" db="EMBL/GenBank/DDBJ databases">
        <authorList>
            <person name="Varghese N."/>
            <person name="Submissions Spin"/>
        </authorList>
    </citation>
    <scope>NUCLEOTIDE SEQUENCE [LARGE SCALE GENOMIC DNA]</scope>
    <source>
        <strain evidence="7">DSM 43168</strain>
    </source>
</reference>
<sequence>MPTHRRSLATATALGTAAVLAVTGCSTTNKTASATGGGPSAAAQVAVGNAGPLSAAAAMASVCGDKPVKVGLVDGLGTNSWSKIVRAEIEDEARKCPAVSGVEYVAGRGDLQSTLAGITSMASKGVNVLLVIPDAGPGPAHLSALRAAANAGVTVLPIAADPQGKPGSDYFDYVDWDTPYLGEVWAKWMIDRLGPDGGNIVMLGGPAGNPVSQAHLSGIKKVLAGAPQVKLLTDEPVTTNWDPAMEQQAMSGLLAKYPKIDGVISDYGAAATGVLRAYQSAGRPLVPIATTDDNELSCGFTALKAKNGGYELATVSSRTWIGRVALRKGVAVVNGKADAEPSRLQLDLFEDSTGGADGAVAPDKACKADLPNDAPPSSQLDTAQLATLFQG</sequence>
<dbReference type="Proteomes" id="UP000183585">
    <property type="component" value="Unassembled WGS sequence"/>
</dbReference>
<name>A0A1C4VJS4_9ACTN</name>
<dbReference type="RefSeq" id="WP_074473148.1">
    <property type="nucleotide sequence ID" value="NZ_FMCT01000002.1"/>
</dbReference>
<feature type="chain" id="PRO_5039583909" evidence="4">
    <location>
        <begin position="22"/>
        <end position="391"/>
    </location>
</feature>
<dbReference type="EMBL" id="FMCT01000002">
    <property type="protein sequence ID" value="SCE84257.1"/>
    <property type="molecule type" value="Genomic_DNA"/>
</dbReference>
<dbReference type="SUPFAM" id="SSF53822">
    <property type="entry name" value="Periplasmic binding protein-like I"/>
    <property type="match status" value="1"/>
</dbReference>
<dbReference type="GO" id="GO:0030313">
    <property type="term" value="C:cell envelope"/>
    <property type="evidence" value="ECO:0007669"/>
    <property type="project" value="UniProtKB-SubCell"/>
</dbReference>
<evidence type="ECO:0000259" key="5">
    <source>
        <dbReference type="Pfam" id="PF13407"/>
    </source>
</evidence>